<feature type="domain" description="Fe/B12 periplasmic-binding" evidence="3">
    <location>
        <begin position="70"/>
        <end position="337"/>
    </location>
</feature>
<gene>
    <name evidence="4" type="ORF">FB472_2534</name>
</gene>
<dbReference type="PANTHER" id="PTHR30535">
    <property type="entry name" value="VITAMIN B12-BINDING PROTEIN"/>
    <property type="match status" value="1"/>
</dbReference>
<dbReference type="Gene3D" id="3.40.50.1980">
    <property type="entry name" value="Nitrogenase molybdenum iron protein domain"/>
    <property type="match status" value="2"/>
</dbReference>
<organism evidence="4 5">
    <name type="scientific">Rhodoglobus vestalii</name>
    <dbReference type="NCBI Taxonomy" id="193384"/>
    <lineage>
        <taxon>Bacteria</taxon>
        <taxon>Bacillati</taxon>
        <taxon>Actinomycetota</taxon>
        <taxon>Actinomycetes</taxon>
        <taxon>Micrococcales</taxon>
        <taxon>Microbacteriaceae</taxon>
        <taxon>Rhodoglobus</taxon>
    </lineage>
</organism>
<evidence type="ECO:0000256" key="1">
    <source>
        <dbReference type="ARBA" id="ARBA00008814"/>
    </source>
</evidence>
<dbReference type="Pfam" id="PF01497">
    <property type="entry name" value="Peripla_BP_2"/>
    <property type="match status" value="1"/>
</dbReference>
<dbReference type="Proteomes" id="UP000316560">
    <property type="component" value="Unassembled WGS sequence"/>
</dbReference>
<accession>A0A8H2K6S2</accession>
<dbReference type="InterPro" id="IPR050902">
    <property type="entry name" value="ABC_Transporter_SBP"/>
</dbReference>
<comment type="caution">
    <text evidence="4">The sequence shown here is derived from an EMBL/GenBank/DDBJ whole genome shotgun (WGS) entry which is preliminary data.</text>
</comment>
<evidence type="ECO:0000256" key="2">
    <source>
        <dbReference type="SAM" id="SignalP"/>
    </source>
</evidence>
<dbReference type="AlphaFoldDB" id="A0A8H2K6S2"/>
<reference evidence="4 5" key="1">
    <citation type="submission" date="2019-06" db="EMBL/GenBank/DDBJ databases">
        <title>Sequencing the genomes of 1000 actinobacteria strains.</title>
        <authorList>
            <person name="Klenk H.-P."/>
        </authorList>
    </citation>
    <scope>NUCLEOTIDE SEQUENCE [LARGE SCALE GENOMIC DNA]</scope>
    <source>
        <strain evidence="4 5">DSM 21947</strain>
    </source>
</reference>
<feature type="chain" id="PRO_5034808461" evidence="2">
    <location>
        <begin position="39"/>
        <end position="337"/>
    </location>
</feature>
<evidence type="ECO:0000259" key="3">
    <source>
        <dbReference type="PROSITE" id="PS50983"/>
    </source>
</evidence>
<comment type="similarity">
    <text evidence="1">Belongs to the bacterial solute-binding protein 8 family.</text>
</comment>
<keyword evidence="5" id="KW-1185">Reference proteome</keyword>
<dbReference type="PANTHER" id="PTHR30535:SF7">
    <property type="entry name" value="IRON(III) DICITRATE-BINDING PROTEIN"/>
    <property type="match status" value="1"/>
</dbReference>
<dbReference type="SUPFAM" id="SSF53807">
    <property type="entry name" value="Helical backbone' metal receptor"/>
    <property type="match status" value="1"/>
</dbReference>
<feature type="signal peptide" evidence="2">
    <location>
        <begin position="1"/>
        <end position="38"/>
    </location>
</feature>
<dbReference type="EMBL" id="VFRA01000001">
    <property type="protein sequence ID" value="TQO20878.1"/>
    <property type="molecule type" value="Genomic_DNA"/>
</dbReference>
<name>A0A8H2K6S2_9MICO</name>
<proteinExistence type="inferred from homology"/>
<dbReference type="NCBIfam" id="TIGR03868">
    <property type="entry name" value="F420-O_ABCperi"/>
    <property type="match status" value="1"/>
</dbReference>
<evidence type="ECO:0000313" key="4">
    <source>
        <dbReference type="EMBL" id="TQO20878.1"/>
    </source>
</evidence>
<keyword evidence="2" id="KW-0732">Signal</keyword>
<dbReference type="PROSITE" id="PS50983">
    <property type="entry name" value="FE_B12_PBP"/>
    <property type="match status" value="1"/>
</dbReference>
<dbReference type="InterPro" id="IPR002491">
    <property type="entry name" value="ABC_transptr_periplasmic_BD"/>
</dbReference>
<sequence length="337" mass="34742">MLGAEILGLSEAHLSILTRAALLAGASLLALSGCTATASPPSTPTPDAAAETVELSNCGFGVSFETAPKRVITIKSSTTELLLALGLGDRIIGTAFQDGPVPAEWESEASGLTSIAERVPSEEAVLDLEPDLVFAGWESTFSADGAGDRADLGSLGINTFVSPSACQSAEQPTPLTFDNVFSDIETVASIFRVDASELVADQRDRLAAIDPTGDSRTALWFSSGSDTPFVGAGIGAPQLLLDTVGLTNIAADVDATWAPYNWEAVIDADPDFIVLVDADWNSAEKKIAVLEANPATANLSAVKAGRYLVVPFAASEAGVRSVEAAESLSAQVAELDG</sequence>
<dbReference type="InterPro" id="IPR022287">
    <property type="entry name" value="ABC_trnsptr_F420-0_sub-bd_pred"/>
</dbReference>
<evidence type="ECO:0000313" key="5">
    <source>
        <dbReference type="Proteomes" id="UP000316560"/>
    </source>
</evidence>
<protein>
    <submittedName>
        <fullName evidence="4">Iron complex transport system substrate-binding protein</fullName>
    </submittedName>
</protein>